<dbReference type="VEuPathDB" id="FungiDB:LCOR_04925.1"/>
<protein>
    <submittedName>
        <fullName evidence="1">Uncharacterized protein</fullName>
    </submittedName>
</protein>
<accession>A0A068RVG1</accession>
<dbReference type="Proteomes" id="UP000027586">
    <property type="component" value="Unassembled WGS sequence"/>
</dbReference>
<dbReference type="AlphaFoldDB" id="A0A068RVG1"/>
<proteinExistence type="predicted"/>
<sequence>MHRVWDGGTSDLIVGNDEGAIPFQVRIMEPSLITGTSIVQLGARDIVFRLCRECRSKIVAITQEDNDMLLYCAKCEDTVSHFQASYAAELTCYQDGLLVNYKVYDALEALLGCDASTYCELLLENPELPEYIREGVQGLMCHLLVREKREGQSSDSLQVLDGIIPADPTSFEAILVPYLSNEQLAATQSQRLLEDSSGDDYYDT</sequence>
<keyword evidence="2" id="KW-1185">Reference proteome</keyword>
<comment type="caution">
    <text evidence="1">The sequence shown here is derived from an EMBL/GenBank/DDBJ whole genome shotgun (WGS) entry which is preliminary data.</text>
</comment>
<reference evidence="1" key="1">
    <citation type="submission" date="2013-08" db="EMBL/GenBank/DDBJ databases">
        <title>Gene expansion shapes genome architecture in the human pathogen Lichtheimia corymbifera: an evolutionary genomics analysis in the ancient terrestrial Mucorales (Mucoromycotina).</title>
        <authorList>
            <person name="Schwartze V.U."/>
            <person name="Winter S."/>
            <person name="Shelest E."/>
            <person name="Marcet-Houben M."/>
            <person name="Horn F."/>
            <person name="Wehner S."/>
            <person name="Hoffmann K."/>
            <person name="Riege K."/>
            <person name="Sammeth M."/>
            <person name="Nowrousian M."/>
            <person name="Valiante V."/>
            <person name="Linde J."/>
            <person name="Jacobsen I.D."/>
            <person name="Marz M."/>
            <person name="Brakhage A.A."/>
            <person name="Gabaldon T."/>
            <person name="Bocker S."/>
            <person name="Voigt K."/>
        </authorList>
    </citation>
    <scope>NUCLEOTIDE SEQUENCE [LARGE SCALE GENOMIC DNA]</scope>
    <source>
        <strain evidence="1">FSU 9682</strain>
    </source>
</reference>
<evidence type="ECO:0000313" key="2">
    <source>
        <dbReference type="Proteomes" id="UP000027586"/>
    </source>
</evidence>
<dbReference type="OrthoDB" id="2248248at2759"/>
<gene>
    <name evidence="1" type="ORF">LCOR_04925.1</name>
</gene>
<dbReference type="EMBL" id="CBTN010000018">
    <property type="protein sequence ID" value="CDH53587.1"/>
    <property type="molecule type" value="Genomic_DNA"/>
</dbReference>
<organism evidence="1 2">
    <name type="scientific">Lichtheimia corymbifera JMRC:FSU:9682</name>
    <dbReference type="NCBI Taxonomy" id="1263082"/>
    <lineage>
        <taxon>Eukaryota</taxon>
        <taxon>Fungi</taxon>
        <taxon>Fungi incertae sedis</taxon>
        <taxon>Mucoromycota</taxon>
        <taxon>Mucoromycotina</taxon>
        <taxon>Mucoromycetes</taxon>
        <taxon>Mucorales</taxon>
        <taxon>Lichtheimiaceae</taxon>
        <taxon>Lichtheimia</taxon>
    </lineage>
</organism>
<evidence type="ECO:0000313" key="1">
    <source>
        <dbReference type="EMBL" id="CDH53587.1"/>
    </source>
</evidence>
<name>A0A068RVG1_9FUNG</name>